<dbReference type="Pfam" id="PF09835">
    <property type="entry name" value="DUF2062"/>
    <property type="match status" value="1"/>
</dbReference>
<sequence>MWQPQRERFAAGCAIGVFFAMIPLPFQMLGAAVIAYFGRVNIPAAIALTWLTNPLTAAFFVYLEYKIGNFILGTAAGEPTGNLFELIKRAPFPVLTGAGVLAIVSAIISYPVALWGYDWVGRRFLAPVRKNNAPKSQA</sequence>
<name>A0A146G6Z7_TERSA</name>
<feature type="transmembrane region" description="Helical" evidence="1">
    <location>
        <begin position="12"/>
        <end position="36"/>
    </location>
</feature>
<dbReference type="Proteomes" id="UP000076023">
    <property type="component" value="Unassembled WGS sequence"/>
</dbReference>
<dbReference type="AlphaFoldDB" id="A0A146G6Z7"/>
<gene>
    <name evidence="3" type="ORF">TSACC_21926</name>
</gene>
<proteinExistence type="predicted"/>
<dbReference type="OrthoDB" id="9786029at2"/>
<evidence type="ECO:0000313" key="3">
    <source>
        <dbReference type="EMBL" id="GAT33509.1"/>
    </source>
</evidence>
<feature type="transmembrane region" description="Helical" evidence="1">
    <location>
        <begin position="42"/>
        <end position="63"/>
    </location>
</feature>
<comment type="caution">
    <text evidence="3">The sequence shown here is derived from an EMBL/GenBank/DDBJ whole genome shotgun (WGS) entry which is preliminary data.</text>
</comment>
<reference evidence="4" key="1">
    <citation type="journal article" date="2017" name="Genome Announc.">
        <title>Draft Genome Sequence of Terrimicrobium sacchariphilum NM-5T, a Facultative Anaerobic Soil Bacterium of the Class Spartobacteria.</title>
        <authorList>
            <person name="Qiu Y.L."/>
            <person name="Tourlousse D.M."/>
            <person name="Matsuura N."/>
            <person name="Ohashi A."/>
            <person name="Sekiguchi Y."/>
        </authorList>
    </citation>
    <scope>NUCLEOTIDE SEQUENCE [LARGE SCALE GENOMIC DNA]</scope>
    <source>
        <strain evidence="4">NM-5</strain>
    </source>
</reference>
<dbReference type="STRING" id="690879.TSACC_21926"/>
<evidence type="ECO:0000256" key="1">
    <source>
        <dbReference type="SAM" id="Phobius"/>
    </source>
</evidence>
<feature type="transmembrane region" description="Helical" evidence="1">
    <location>
        <begin position="92"/>
        <end position="117"/>
    </location>
</feature>
<organism evidence="3 4">
    <name type="scientific">Terrimicrobium sacchariphilum</name>
    <dbReference type="NCBI Taxonomy" id="690879"/>
    <lineage>
        <taxon>Bacteria</taxon>
        <taxon>Pseudomonadati</taxon>
        <taxon>Verrucomicrobiota</taxon>
        <taxon>Terrimicrobiia</taxon>
        <taxon>Terrimicrobiales</taxon>
        <taxon>Terrimicrobiaceae</taxon>
        <taxon>Terrimicrobium</taxon>
    </lineage>
</organism>
<dbReference type="PANTHER" id="PTHR40547">
    <property type="entry name" value="SLL0298 PROTEIN"/>
    <property type="match status" value="1"/>
</dbReference>
<evidence type="ECO:0000313" key="4">
    <source>
        <dbReference type="Proteomes" id="UP000076023"/>
    </source>
</evidence>
<accession>A0A146G6Z7</accession>
<keyword evidence="1" id="KW-1133">Transmembrane helix</keyword>
<dbReference type="InParanoid" id="A0A146G6Z7"/>
<dbReference type="EMBL" id="BDCO01000002">
    <property type="protein sequence ID" value="GAT33509.1"/>
    <property type="molecule type" value="Genomic_DNA"/>
</dbReference>
<evidence type="ECO:0000259" key="2">
    <source>
        <dbReference type="Pfam" id="PF09835"/>
    </source>
</evidence>
<keyword evidence="1" id="KW-0472">Membrane</keyword>
<dbReference type="PANTHER" id="PTHR40547:SF1">
    <property type="entry name" value="SLL0298 PROTEIN"/>
    <property type="match status" value="1"/>
</dbReference>
<protein>
    <recommendedName>
        <fullName evidence="2">DUF2062 domain-containing protein</fullName>
    </recommendedName>
</protein>
<keyword evidence="4" id="KW-1185">Reference proteome</keyword>
<feature type="domain" description="DUF2062" evidence="2">
    <location>
        <begin position="2"/>
        <end position="122"/>
    </location>
</feature>
<dbReference type="InterPro" id="IPR018639">
    <property type="entry name" value="DUF2062"/>
</dbReference>
<keyword evidence="1" id="KW-0812">Transmembrane</keyword>